<name>A0ABT7Y579_9VIBR</name>
<sequence>MDIWMRYARAIFAIYVILMGSALTIMLSDDESNEARIELPSQTENYVVRDTNGYIVHAN</sequence>
<dbReference type="RefSeq" id="WP_264876283.1">
    <property type="nucleotide sequence ID" value="NZ_BLAT01000003.1"/>
</dbReference>
<protein>
    <recommendedName>
        <fullName evidence="4">Penicillin-binding protein</fullName>
    </recommendedName>
</protein>
<reference evidence="2" key="1">
    <citation type="submission" date="2024-05" db="EMBL/GenBank/DDBJ databases">
        <title>Genome Sequences of Four Agar- Degrading Marine Bacteria.</title>
        <authorList>
            <person name="Phillips E.K."/>
            <person name="Shaffer J.C."/>
            <person name="Henson M.W."/>
            <person name="Temperton B."/>
            <person name="Thrash C.J."/>
            <person name="Martin M.O."/>
        </authorList>
    </citation>
    <scope>NUCLEOTIDE SEQUENCE</scope>
    <source>
        <strain evidence="2">EKP203</strain>
    </source>
</reference>
<evidence type="ECO:0000313" key="2">
    <source>
        <dbReference type="EMBL" id="MDN2483206.1"/>
    </source>
</evidence>
<comment type="caution">
    <text evidence="2">The sequence shown here is derived from an EMBL/GenBank/DDBJ whole genome shotgun (WGS) entry which is preliminary data.</text>
</comment>
<keyword evidence="1" id="KW-1133">Transmembrane helix</keyword>
<feature type="transmembrane region" description="Helical" evidence="1">
    <location>
        <begin position="7"/>
        <end position="27"/>
    </location>
</feature>
<keyword evidence="1" id="KW-0812">Transmembrane</keyword>
<keyword evidence="3" id="KW-1185">Reference proteome</keyword>
<dbReference type="Proteomes" id="UP001169719">
    <property type="component" value="Unassembled WGS sequence"/>
</dbReference>
<organism evidence="2 3">
    <name type="scientific">Vibrio agarivorans</name>
    <dbReference type="NCBI Taxonomy" id="153622"/>
    <lineage>
        <taxon>Bacteria</taxon>
        <taxon>Pseudomonadati</taxon>
        <taxon>Pseudomonadota</taxon>
        <taxon>Gammaproteobacteria</taxon>
        <taxon>Vibrionales</taxon>
        <taxon>Vibrionaceae</taxon>
        <taxon>Vibrio</taxon>
    </lineage>
</organism>
<dbReference type="EMBL" id="JAUEOZ010000002">
    <property type="protein sequence ID" value="MDN2483206.1"/>
    <property type="molecule type" value="Genomic_DNA"/>
</dbReference>
<evidence type="ECO:0000256" key="1">
    <source>
        <dbReference type="SAM" id="Phobius"/>
    </source>
</evidence>
<accession>A0ABT7Y579</accession>
<proteinExistence type="predicted"/>
<evidence type="ECO:0000313" key="3">
    <source>
        <dbReference type="Proteomes" id="UP001169719"/>
    </source>
</evidence>
<evidence type="ECO:0008006" key="4">
    <source>
        <dbReference type="Google" id="ProtNLM"/>
    </source>
</evidence>
<gene>
    <name evidence="2" type="ORF">QWJ08_17815</name>
</gene>
<keyword evidence="1" id="KW-0472">Membrane</keyword>